<keyword evidence="12" id="KW-1185">Reference proteome</keyword>
<feature type="transmembrane region" description="Helical" evidence="9">
    <location>
        <begin position="12"/>
        <end position="31"/>
    </location>
</feature>
<evidence type="ECO:0000259" key="10">
    <source>
        <dbReference type="PROSITE" id="PS51296"/>
    </source>
</evidence>
<dbReference type="Gene3D" id="2.102.10.10">
    <property type="entry name" value="Rieske [2Fe-2S] iron-sulphur domain"/>
    <property type="match status" value="1"/>
</dbReference>
<dbReference type="PANTHER" id="PTHR10134">
    <property type="entry name" value="CYTOCHROME B-C1 COMPLEX SUBUNIT RIESKE, MITOCHONDRIAL"/>
    <property type="match status" value="1"/>
</dbReference>
<evidence type="ECO:0000256" key="4">
    <source>
        <dbReference type="ARBA" id="ARBA00022723"/>
    </source>
</evidence>
<accession>A0A1H1TJP7</accession>
<dbReference type="InterPro" id="IPR014349">
    <property type="entry name" value="Rieske_Fe-S_prot"/>
</dbReference>
<gene>
    <name evidence="11" type="ORF">SAMN04489717_3227</name>
</gene>
<keyword evidence="5" id="KW-0408">Iron</keyword>
<evidence type="ECO:0000256" key="3">
    <source>
        <dbReference type="ARBA" id="ARBA00022714"/>
    </source>
</evidence>
<dbReference type="Pfam" id="PF00355">
    <property type="entry name" value="Rieske"/>
    <property type="match status" value="1"/>
</dbReference>
<dbReference type="GO" id="GO:0016705">
    <property type="term" value="F:oxidoreductase activity, acting on paired donors, with incorporation or reduction of molecular oxygen"/>
    <property type="evidence" value="ECO:0007669"/>
    <property type="project" value="UniProtKB-ARBA"/>
</dbReference>
<dbReference type="PROSITE" id="PS51296">
    <property type="entry name" value="RIESKE"/>
    <property type="match status" value="1"/>
</dbReference>
<keyword evidence="6" id="KW-0411">Iron-sulfur</keyword>
<name>A0A1H1TJP7_9ACTN</name>
<keyword evidence="4" id="KW-0479">Metal-binding</keyword>
<keyword evidence="9" id="KW-0472">Membrane</keyword>
<evidence type="ECO:0000256" key="1">
    <source>
        <dbReference type="ARBA" id="ARBA00002494"/>
    </source>
</evidence>
<feature type="transmembrane region" description="Helical" evidence="9">
    <location>
        <begin position="98"/>
        <end position="118"/>
    </location>
</feature>
<evidence type="ECO:0000256" key="8">
    <source>
        <dbReference type="ARBA" id="ARBA00029586"/>
    </source>
</evidence>
<dbReference type="GO" id="GO:0046872">
    <property type="term" value="F:metal ion binding"/>
    <property type="evidence" value="ECO:0007669"/>
    <property type="project" value="UniProtKB-KW"/>
</dbReference>
<sequence length="286" mass="30274">MRREPAPPAGVLVCFGLAVLGAVGFAVSYVLNLGNVAFGLSLGGAFAFLAAGLAIWSKRIEVREPQYVEERAVGPSPPQQFEAFQEALTSQPVPRSRVLWSMLGLTLAAIGGAVLFPLRSLFPKEGGSPDAILEHTPWSKGLPLVDEDGKRIRPGDLTYDSVKTVFPAGVSSRVHPDTTTVLVRVEPASLQLPAGRENWVVDGVVGYSKLCTHAGCPVGLYAADYRQLMCPCHHSLFDVLRGAVPIEGPAARPLPQLPLGLDADGYLVATGDFSGPVGAGWWGLPT</sequence>
<proteinExistence type="predicted"/>
<reference evidence="11 12" key="1">
    <citation type="submission" date="2016-10" db="EMBL/GenBank/DDBJ databases">
        <authorList>
            <person name="de Groot N.N."/>
        </authorList>
    </citation>
    <scope>NUCLEOTIDE SEQUENCE [LARGE SCALE GENOMIC DNA]</scope>
    <source>
        <strain evidence="11 12">DSM 22024</strain>
    </source>
</reference>
<keyword evidence="9" id="KW-1133">Transmembrane helix</keyword>
<keyword evidence="3" id="KW-0001">2Fe-2S</keyword>
<dbReference type="GO" id="GO:0051537">
    <property type="term" value="F:2 iron, 2 sulfur cluster binding"/>
    <property type="evidence" value="ECO:0007669"/>
    <property type="project" value="UniProtKB-KW"/>
</dbReference>
<comment type="function">
    <text evidence="1">Iron-sulfur subunit of the cytochrome bc1 complex, an essential component of the respiratory electron transport chain required for ATP synthesis. The bc1 complex catalyzes the oxidation of menaquinol and the reduction of cytochrome c in the respiratory chain. The bc1 complex operates through a Q-cycle mechanism that couples electron transfer to generation of the proton gradient that drives ATP synthesis.</text>
</comment>
<protein>
    <recommendedName>
        <fullName evidence="2">Cytochrome bc1 complex Rieske iron-sulfur subunit</fullName>
    </recommendedName>
    <alternativeName>
        <fullName evidence="8">Cytochrome bc1 reductase complex subunit QcrA</fullName>
    </alternativeName>
</protein>
<evidence type="ECO:0000313" key="12">
    <source>
        <dbReference type="Proteomes" id="UP000198983"/>
    </source>
</evidence>
<dbReference type="InterPro" id="IPR017941">
    <property type="entry name" value="Rieske_2Fe-2S"/>
</dbReference>
<dbReference type="SUPFAM" id="SSF50022">
    <property type="entry name" value="ISP domain"/>
    <property type="match status" value="1"/>
</dbReference>
<organism evidence="11 12">
    <name type="scientific">Actinopolymorpha singaporensis</name>
    <dbReference type="NCBI Taxonomy" id="117157"/>
    <lineage>
        <taxon>Bacteria</taxon>
        <taxon>Bacillati</taxon>
        <taxon>Actinomycetota</taxon>
        <taxon>Actinomycetes</taxon>
        <taxon>Propionibacteriales</taxon>
        <taxon>Actinopolymorphaceae</taxon>
        <taxon>Actinopolymorpha</taxon>
    </lineage>
</organism>
<evidence type="ECO:0000256" key="7">
    <source>
        <dbReference type="ARBA" id="ARBA00023157"/>
    </source>
</evidence>
<feature type="domain" description="Rieske" evidence="10">
    <location>
        <begin position="174"/>
        <end position="268"/>
    </location>
</feature>
<keyword evidence="9" id="KW-0812">Transmembrane</keyword>
<dbReference type="OrthoDB" id="9802613at2"/>
<evidence type="ECO:0000256" key="9">
    <source>
        <dbReference type="SAM" id="Phobius"/>
    </source>
</evidence>
<dbReference type="EMBL" id="LT629732">
    <property type="protein sequence ID" value="SDS60404.1"/>
    <property type="molecule type" value="Genomic_DNA"/>
</dbReference>
<evidence type="ECO:0000256" key="2">
    <source>
        <dbReference type="ARBA" id="ARBA00015816"/>
    </source>
</evidence>
<dbReference type="Proteomes" id="UP000198983">
    <property type="component" value="Chromosome I"/>
</dbReference>
<dbReference type="AlphaFoldDB" id="A0A1H1TJP7"/>
<dbReference type="RefSeq" id="WP_092654483.1">
    <property type="nucleotide sequence ID" value="NZ_LT629732.1"/>
</dbReference>
<keyword evidence="7" id="KW-1015">Disulfide bond</keyword>
<dbReference type="InterPro" id="IPR036922">
    <property type="entry name" value="Rieske_2Fe-2S_sf"/>
</dbReference>
<evidence type="ECO:0000256" key="5">
    <source>
        <dbReference type="ARBA" id="ARBA00023004"/>
    </source>
</evidence>
<evidence type="ECO:0000313" key="11">
    <source>
        <dbReference type="EMBL" id="SDS60404.1"/>
    </source>
</evidence>
<evidence type="ECO:0000256" key="6">
    <source>
        <dbReference type="ARBA" id="ARBA00023014"/>
    </source>
</evidence>
<dbReference type="STRING" id="117157.SAMN04489717_3227"/>
<feature type="transmembrane region" description="Helical" evidence="9">
    <location>
        <begin position="37"/>
        <end position="56"/>
    </location>
</feature>
<dbReference type="GO" id="GO:0004497">
    <property type="term" value="F:monooxygenase activity"/>
    <property type="evidence" value="ECO:0007669"/>
    <property type="project" value="UniProtKB-ARBA"/>
</dbReference>